<dbReference type="EMBL" id="APGJ01000006">
    <property type="protein sequence ID" value="EYD71782.1"/>
    <property type="molecule type" value="Genomic_DNA"/>
</dbReference>
<evidence type="ECO:0000313" key="2">
    <source>
        <dbReference type="Proteomes" id="UP000025047"/>
    </source>
</evidence>
<evidence type="ECO:0000313" key="1">
    <source>
        <dbReference type="EMBL" id="EYD71782.1"/>
    </source>
</evidence>
<gene>
    <name evidence="1" type="ORF">Lokhon_01852</name>
</gene>
<dbReference type="STRING" id="1122180.Lokhon_01852"/>
<accession>A0A017HB90</accession>
<dbReference type="PATRIC" id="fig|1122180.6.peg.1834"/>
<name>A0A017HB90_9RHOB</name>
<sequence length="71" mass="7635">MTRDKLISRIESYAKRHGIAPATVTSRAVGNSRLYHRLKAGGGCTIDVAERIWAYTAPNGNGHIAPENTAA</sequence>
<comment type="caution">
    <text evidence="1">The sequence shown here is derived from an EMBL/GenBank/DDBJ whole genome shotgun (WGS) entry which is preliminary data.</text>
</comment>
<dbReference type="HOGENOM" id="CLU_2735194_0_0_5"/>
<reference evidence="1 2" key="1">
    <citation type="submission" date="2013-03" db="EMBL/GenBank/DDBJ databases">
        <authorList>
            <person name="Fiebig A."/>
            <person name="Goeker M."/>
            <person name="Klenk H.-P.P."/>
        </authorList>
    </citation>
    <scope>NUCLEOTIDE SEQUENCE [LARGE SCALE GENOMIC DNA]</scope>
    <source>
        <strain evidence="1 2">DSM 17492</strain>
    </source>
</reference>
<proteinExistence type="predicted"/>
<dbReference type="AlphaFoldDB" id="A0A017HB90"/>
<organism evidence="1 2">
    <name type="scientific">Limimaricola hongkongensis DSM 17492</name>
    <dbReference type="NCBI Taxonomy" id="1122180"/>
    <lineage>
        <taxon>Bacteria</taxon>
        <taxon>Pseudomonadati</taxon>
        <taxon>Pseudomonadota</taxon>
        <taxon>Alphaproteobacteria</taxon>
        <taxon>Rhodobacterales</taxon>
        <taxon>Paracoccaceae</taxon>
        <taxon>Limimaricola</taxon>
    </lineage>
</organism>
<dbReference type="RefSeq" id="WP_017928666.1">
    <property type="nucleotide sequence ID" value="NZ_KB822998.1"/>
</dbReference>
<keyword evidence="2" id="KW-1185">Reference proteome</keyword>
<protein>
    <submittedName>
        <fullName evidence="1">Uncharacterized protein</fullName>
    </submittedName>
</protein>
<dbReference type="Proteomes" id="UP000025047">
    <property type="component" value="Unassembled WGS sequence"/>
</dbReference>